<comment type="caution">
    <text evidence="3">The sequence shown here is derived from an EMBL/GenBank/DDBJ whole genome shotgun (WGS) entry which is preliminary data.</text>
</comment>
<evidence type="ECO:0000313" key="3">
    <source>
        <dbReference type="EMBL" id="KYF71800.1"/>
    </source>
</evidence>
<name>A0A150QV04_SORCE</name>
<dbReference type="Proteomes" id="UP000075260">
    <property type="component" value="Unassembled WGS sequence"/>
</dbReference>
<evidence type="ECO:0008006" key="5">
    <source>
        <dbReference type="Google" id="ProtNLM"/>
    </source>
</evidence>
<organism evidence="3 4">
    <name type="scientific">Sorangium cellulosum</name>
    <name type="common">Polyangium cellulosum</name>
    <dbReference type="NCBI Taxonomy" id="56"/>
    <lineage>
        <taxon>Bacteria</taxon>
        <taxon>Pseudomonadati</taxon>
        <taxon>Myxococcota</taxon>
        <taxon>Polyangia</taxon>
        <taxon>Polyangiales</taxon>
        <taxon>Polyangiaceae</taxon>
        <taxon>Sorangium</taxon>
    </lineage>
</organism>
<evidence type="ECO:0000256" key="2">
    <source>
        <dbReference type="SAM" id="SignalP"/>
    </source>
</evidence>
<dbReference type="OrthoDB" id="5505066at2"/>
<evidence type="ECO:0000313" key="4">
    <source>
        <dbReference type="Proteomes" id="UP000075260"/>
    </source>
</evidence>
<dbReference type="AlphaFoldDB" id="A0A150QV04"/>
<sequence>MFVRNLLSRSFAIAALTVPLLASSTSGSALPRPTPGEPEEPSSLGAAIEGQSICVGSTVASAGELGDVLYYRSAPGERGEVSVGYYAFFSEERPWGNNWLTWTVLPALAVDLVYTHGLFFGPGIQRVAYGKGDVEGFRITYSVGEDGRLAVEHGVADRGDHSEVQLDRADLLSVDPAQPTVYSRWWSHQLGGQGAAPDDLVTRRCYGAGAIRPLPPDVALDFRLDRRAGPARVVPAAALLGQPAAPRQGDQDLALRPSVAL</sequence>
<proteinExistence type="predicted"/>
<feature type="region of interest" description="Disordered" evidence="1">
    <location>
        <begin position="24"/>
        <end position="43"/>
    </location>
</feature>
<evidence type="ECO:0000256" key="1">
    <source>
        <dbReference type="SAM" id="MobiDB-lite"/>
    </source>
</evidence>
<gene>
    <name evidence="3" type="ORF">BE15_43160</name>
</gene>
<protein>
    <recommendedName>
        <fullName evidence="5">Secreted protein</fullName>
    </recommendedName>
</protein>
<dbReference type="RefSeq" id="WP_061606773.1">
    <property type="nucleotide sequence ID" value="NZ_JEMA01000310.1"/>
</dbReference>
<dbReference type="EMBL" id="JEMA01000310">
    <property type="protein sequence ID" value="KYF71800.1"/>
    <property type="molecule type" value="Genomic_DNA"/>
</dbReference>
<feature type="chain" id="PRO_5007567332" description="Secreted protein" evidence="2">
    <location>
        <begin position="30"/>
        <end position="261"/>
    </location>
</feature>
<accession>A0A150QV04</accession>
<reference evidence="3 4" key="1">
    <citation type="submission" date="2014-02" db="EMBL/GenBank/DDBJ databases">
        <title>The small core and large imbalanced accessory genome model reveals a collaborative survival strategy of Sorangium cellulosum strains in nature.</title>
        <authorList>
            <person name="Han K."/>
            <person name="Peng R."/>
            <person name="Blom J."/>
            <person name="Li Y.-Z."/>
        </authorList>
    </citation>
    <scope>NUCLEOTIDE SEQUENCE [LARGE SCALE GENOMIC DNA]</scope>
    <source>
        <strain evidence="3 4">So0008-312</strain>
    </source>
</reference>
<feature type="signal peptide" evidence="2">
    <location>
        <begin position="1"/>
        <end position="29"/>
    </location>
</feature>
<keyword evidence="2" id="KW-0732">Signal</keyword>